<dbReference type="SUPFAM" id="SSF46689">
    <property type="entry name" value="Homeodomain-like"/>
    <property type="match status" value="1"/>
</dbReference>
<proteinExistence type="predicted"/>
<organism evidence="4 5">
    <name type="scientific">Plantactinospora veratri</name>
    <dbReference type="NCBI Taxonomy" id="1436122"/>
    <lineage>
        <taxon>Bacteria</taxon>
        <taxon>Bacillati</taxon>
        <taxon>Actinomycetota</taxon>
        <taxon>Actinomycetes</taxon>
        <taxon>Micromonosporales</taxon>
        <taxon>Micromonosporaceae</taxon>
        <taxon>Plantactinospora</taxon>
    </lineage>
</organism>
<dbReference type="PANTHER" id="PTHR30055:SF231">
    <property type="entry name" value="TRANSCRIPTIONAL REGULATORY PROTEIN (PROBABLY DEOR-FAMILY)-RELATED"/>
    <property type="match status" value="1"/>
</dbReference>
<feature type="DNA-binding region" description="H-T-H motif" evidence="2">
    <location>
        <begin position="29"/>
        <end position="48"/>
    </location>
</feature>
<dbReference type="PROSITE" id="PS50977">
    <property type="entry name" value="HTH_TETR_2"/>
    <property type="match status" value="1"/>
</dbReference>
<comment type="caution">
    <text evidence="4">The sequence shown here is derived from an EMBL/GenBank/DDBJ whole genome shotgun (WGS) entry which is preliminary data.</text>
</comment>
<evidence type="ECO:0000313" key="4">
    <source>
        <dbReference type="EMBL" id="MEE6307002.1"/>
    </source>
</evidence>
<dbReference type="EMBL" id="JAZGQL010000005">
    <property type="protein sequence ID" value="MEE6307002.1"/>
    <property type="molecule type" value="Genomic_DNA"/>
</dbReference>
<dbReference type="InterPro" id="IPR050109">
    <property type="entry name" value="HTH-type_TetR-like_transc_reg"/>
</dbReference>
<evidence type="ECO:0000259" key="3">
    <source>
        <dbReference type="PROSITE" id="PS50977"/>
    </source>
</evidence>
<dbReference type="Pfam" id="PF17940">
    <property type="entry name" value="TetR_C_31"/>
    <property type="match status" value="1"/>
</dbReference>
<evidence type="ECO:0000256" key="1">
    <source>
        <dbReference type="ARBA" id="ARBA00023125"/>
    </source>
</evidence>
<dbReference type="PRINTS" id="PR00455">
    <property type="entry name" value="HTHTETR"/>
</dbReference>
<dbReference type="PANTHER" id="PTHR30055">
    <property type="entry name" value="HTH-TYPE TRANSCRIPTIONAL REGULATOR RUTR"/>
    <property type="match status" value="1"/>
</dbReference>
<keyword evidence="1 2" id="KW-0238">DNA-binding</keyword>
<feature type="domain" description="HTH tetR-type" evidence="3">
    <location>
        <begin position="6"/>
        <end position="66"/>
    </location>
</feature>
<dbReference type="Pfam" id="PF00440">
    <property type="entry name" value="TetR_N"/>
    <property type="match status" value="1"/>
</dbReference>
<dbReference type="InterPro" id="IPR009057">
    <property type="entry name" value="Homeodomain-like_sf"/>
</dbReference>
<reference evidence="4 5" key="1">
    <citation type="submission" date="2024-01" db="EMBL/GenBank/DDBJ databases">
        <title>Genome insights into Plantactinospora veratri sp. nov.</title>
        <authorList>
            <person name="Wang L."/>
        </authorList>
    </citation>
    <scope>NUCLEOTIDE SEQUENCE [LARGE SCALE GENOMIC DNA]</scope>
    <source>
        <strain evidence="4 5">NEAU-FHS4</strain>
    </source>
</reference>
<name>A0ABU7SAS7_9ACTN</name>
<evidence type="ECO:0000313" key="5">
    <source>
        <dbReference type="Proteomes" id="UP001339911"/>
    </source>
</evidence>
<dbReference type="RefSeq" id="WP_331207313.1">
    <property type="nucleotide sequence ID" value="NZ_JAZGQL010000005.1"/>
</dbReference>
<keyword evidence="5" id="KW-1185">Reference proteome</keyword>
<dbReference type="Gene3D" id="1.10.357.10">
    <property type="entry name" value="Tetracycline Repressor, domain 2"/>
    <property type="match status" value="1"/>
</dbReference>
<dbReference type="InterPro" id="IPR041583">
    <property type="entry name" value="TetR_C_31"/>
</dbReference>
<gene>
    <name evidence="4" type="ORF">V1634_09215</name>
</gene>
<sequence length="197" mass="20798">MPPPNQRRRAELADAAIALLAETGVHGVTHRAVEKRAGLPPGTASNYFRSREALLVAAADRVGELHYADMDAAGSAYRPTPSADTRERAVELIAGSLLTAATVHRDRYLAIFELRLESLRRPVLADALRGLLQRSVSVTAGHHADLDLAIPPEAVPTLVTLYGGALFTLVSSAPGEITPEATRELAGAIVRAALGDG</sequence>
<dbReference type="InterPro" id="IPR001647">
    <property type="entry name" value="HTH_TetR"/>
</dbReference>
<dbReference type="Proteomes" id="UP001339911">
    <property type="component" value="Unassembled WGS sequence"/>
</dbReference>
<evidence type="ECO:0000256" key="2">
    <source>
        <dbReference type="PROSITE-ProRule" id="PRU00335"/>
    </source>
</evidence>
<protein>
    <submittedName>
        <fullName evidence="4">TetR family transcriptional regulator</fullName>
    </submittedName>
</protein>
<accession>A0ABU7SAS7</accession>